<protein>
    <submittedName>
        <fullName evidence="1">Uncharacterized protein</fullName>
    </submittedName>
</protein>
<dbReference type="Proteomes" id="UP001055439">
    <property type="component" value="Chromosome 7"/>
</dbReference>
<keyword evidence="2" id="KW-1185">Reference proteome</keyword>
<reference evidence="1" key="1">
    <citation type="submission" date="2022-05" db="EMBL/GenBank/DDBJ databases">
        <title>The Musa troglodytarum L. genome provides insights into the mechanism of non-climacteric behaviour and enrichment of carotenoids.</title>
        <authorList>
            <person name="Wang J."/>
        </authorList>
    </citation>
    <scope>NUCLEOTIDE SEQUENCE</scope>
    <source>
        <tissue evidence="1">Leaf</tissue>
    </source>
</reference>
<organism evidence="1 2">
    <name type="scientific">Musa troglodytarum</name>
    <name type="common">fe'i banana</name>
    <dbReference type="NCBI Taxonomy" id="320322"/>
    <lineage>
        <taxon>Eukaryota</taxon>
        <taxon>Viridiplantae</taxon>
        <taxon>Streptophyta</taxon>
        <taxon>Embryophyta</taxon>
        <taxon>Tracheophyta</taxon>
        <taxon>Spermatophyta</taxon>
        <taxon>Magnoliopsida</taxon>
        <taxon>Liliopsida</taxon>
        <taxon>Zingiberales</taxon>
        <taxon>Musaceae</taxon>
        <taxon>Musa</taxon>
    </lineage>
</organism>
<proteinExistence type="predicted"/>
<name>A0A9E7GYS1_9LILI</name>
<dbReference type="AlphaFoldDB" id="A0A9E7GYS1"/>
<sequence>MAVVVLHQAGELLLALAALGGGDPGALDVGGALEAAALAAGPAPQVGAVLLGLVTAVLATHPAAATARASSHRPPRKRRQIIRESGGGIQLVLLLDLVLLPQLEASGVSDVLAPASATAIKEEALRRRDHPLLISAMLLAATATSEKEFRHIYSSTRLVTPDP</sequence>
<accession>A0A9E7GYS1</accession>
<dbReference type="EMBL" id="CP097509">
    <property type="protein sequence ID" value="URE20574.1"/>
    <property type="molecule type" value="Genomic_DNA"/>
</dbReference>
<gene>
    <name evidence="1" type="ORF">MUK42_11145</name>
</gene>
<evidence type="ECO:0000313" key="1">
    <source>
        <dbReference type="EMBL" id="URE20574.1"/>
    </source>
</evidence>
<evidence type="ECO:0000313" key="2">
    <source>
        <dbReference type="Proteomes" id="UP001055439"/>
    </source>
</evidence>